<reference evidence="2 3" key="1">
    <citation type="submission" date="2018-11" db="EMBL/GenBank/DDBJ databases">
        <title>Complete genome sequence of Nocardioides baekrokdamisoli strain KCTC 39748.</title>
        <authorList>
            <person name="Kang S.W."/>
            <person name="Lee K.C."/>
            <person name="Kim K.K."/>
            <person name="Kim J.S."/>
            <person name="Kim D.S."/>
            <person name="Ko S.H."/>
            <person name="Yang S.H."/>
            <person name="Shin Y.K."/>
            <person name="Lee J.S."/>
        </authorList>
    </citation>
    <scope>NUCLEOTIDE SEQUENCE [LARGE SCALE GENOMIC DNA]</scope>
    <source>
        <strain evidence="2 3">KCTC 39748</strain>
    </source>
</reference>
<keyword evidence="3" id="KW-1185">Reference proteome</keyword>
<dbReference type="InterPro" id="IPR037143">
    <property type="entry name" value="4-PPantetheinyl_Trfase_dom_sf"/>
</dbReference>
<dbReference type="Proteomes" id="UP000271573">
    <property type="component" value="Chromosome"/>
</dbReference>
<dbReference type="SUPFAM" id="SSF56214">
    <property type="entry name" value="4'-phosphopantetheinyl transferase"/>
    <property type="match status" value="1"/>
</dbReference>
<evidence type="ECO:0000313" key="2">
    <source>
        <dbReference type="EMBL" id="BBH17934.1"/>
    </source>
</evidence>
<gene>
    <name evidence="2" type="ORF">Back2_22210</name>
</gene>
<dbReference type="EMBL" id="AP019307">
    <property type="protein sequence ID" value="BBH17934.1"/>
    <property type="molecule type" value="Genomic_DNA"/>
</dbReference>
<sequence>MLIGSDLQVSIAYADDIAVIAWGTNPVGIDIERTDAQPPEGMDVLAWTRLEALGKAAGTGVRTWPQQTPPELTTEPLDLPDQYVGTVAGNALGWRLIAPRPA</sequence>
<dbReference type="AlphaFoldDB" id="A0A3G9J3D1"/>
<feature type="compositionally biased region" description="Low complexity" evidence="1">
    <location>
        <begin position="65"/>
        <end position="78"/>
    </location>
</feature>
<dbReference type="KEGG" id="nbe:Back2_22210"/>
<name>A0A3G9J3D1_9ACTN</name>
<dbReference type="GO" id="GO:0000287">
    <property type="term" value="F:magnesium ion binding"/>
    <property type="evidence" value="ECO:0007669"/>
    <property type="project" value="InterPro"/>
</dbReference>
<accession>A0A3G9J3D1</accession>
<proteinExistence type="predicted"/>
<evidence type="ECO:0000256" key="1">
    <source>
        <dbReference type="SAM" id="MobiDB-lite"/>
    </source>
</evidence>
<dbReference type="GO" id="GO:0008897">
    <property type="term" value="F:holo-[acyl-carrier-protein] synthase activity"/>
    <property type="evidence" value="ECO:0007669"/>
    <property type="project" value="InterPro"/>
</dbReference>
<dbReference type="Gene3D" id="3.90.470.20">
    <property type="entry name" value="4'-phosphopantetheinyl transferase domain"/>
    <property type="match status" value="1"/>
</dbReference>
<feature type="region of interest" description="Disordered" evidence="1">
    <location>
        <begin position="59"/>
        <end position="78"/>
    </location>
</feature>
<evidence type="ECO:0000313" key="3">
    <source>
        <dbReference type="Proteomes" id="UP000271573"/>
    </source>
</evidence>
<protein>
    <submittedName>
        <fullName evidence="2">Uncharacterized protein</fullName>
    </submittedName>
</protein>
<organism evidence="2 3">
    <name type="scientific">Nocardioides baekrokdamisoli</name>
    <dbReference type="NCBI Taxonomy" id="1804624"/>
    <lineage>
        <taxon>Bacteria</taxon>
        <taxon>Bacillati</taxon>
        <taxon>Actinomycetota</taxon>
        <taxon>Actinomycetes</taxon>
        <taxon>Propionibacteriales</taxon>
        <taxon>Nocardioidaceae</taxon>
        <taxon>Nocardioides</taxon>
    </lineage>
</organism>